<reference evidence="2 3" key="1">
    <citation type="journal article" date="2018" name="Environ. Microbiol.">
        <title>Novel energy conservation strategies and behaviour of Pelotomaculum schinkii driving syntrophic propionate catabolism.</title>
        <authorList>
            <person name="Hidalgo-Ahumada C.A.P."/>
            <person name="Nobu M.K."/>
            <person name="Narihiro T."/>
            <person name="Tamaki H."/>
            <person name="Liu W.T."/>
            <person name="Kamagata Y."/>
            <person name="Stams A.J.M."/>
            <person name="Imachi H."/>
            <person name="Sousa D.Z."/>
        </authorList>
    </citation>
    <scope>NUCLEOTIDE SEQUENCE [LARGE SCALE GENOMIC DNA]</scope>
    <source>
        <strain evidence="2 3">HH</strain>
    </source>
</reference>
<name>A0A4Y7R6L5_9FIRM</name>
<evidence type="ECO:0000256" key="1">
    <source>
        <dbReference type="SAM" id="Phobius"/>
    </source>
</evidence>
<keyword evidence="1" id="KW-0812">Transmembrane</keyword>
<evidence type="ECO:0008006" key="4">
    <source>
        <dbReference type="Google" id="ProtNLM"/>
    </source>
</evidence>
<dbReference type="Pfam" id="PF17247">
    <property type="entry name" value="DUF5316"/>
    <property type="match status" value="1"/>
</dbReference>
<dbReference type="Proteomes" id="UP000298324">
    <property type="component" value="Unassembled WGS sequence"/>
</dbReference>
<feature type="transmembrane region" description="Helical" evidence="1">
    <location>
        <begin position="30"/>
        <end position="50"/>
    </location>
</feature>
<dbReference type="InterPro" id="IPR035167">
    <property type="entry name" value="DUF5316"/>
</dbReference>
<dbReference type="RefSeq" id="WP_134218640.1">
    <property type="nucleotide sequence ID" value="NZ_QFGA01000004.1"/>
</dbReference>
<keyword evidence="3" id="KW-1185">Reference proteome</keyword>
<evidence type="ECO:0000313" key="3">
    <source>
        <dbReference type="Proteomes" id="UP000298324"/>
    </source>
</evidence>
<keyword evidence="1" id="KW-1133">Transmembrane helix</keyword>
<feature type="transmembrane region" description="Helical" evidence="1">
    <location>
        <begin position="71"/>
        <end position="92"/>
    </location>
</feature>
<gene>
    <name evidence="2" type="ORF">Psch_04130</name>
</gene>
<sequence>MRSFIIGLVIAISGLVVSLFLDNPNMVVNGLLMVGVVPMVLAAIFSGALVSGDRVRANYSDEQDFRQRMRWSTNLFLFGIPNLLASLAIYSING</sequence>
<evidence type="ECO:0000313" key="2">
    <source>
        <dbReference type="EMBL" id="TEB04403.1"/>
    </source>
</evidence>
<proteinExistence type="predicted"/>
<dbReference type="AlphaFoldDB" id="A0A4Y7R6L5"/>
<comment type="caution">
    <text evidence="2">The sequence shown here is derived from an EMBL/GenBank/DDBJ whole genome shotgun (WGS) entry which is preliminary data.</text>
</comment>
<keyword evidence="1" id="KW-0472">Membrane</keyword>
<dbReference type="EMBL" id="QFGA01000004">
    <property type="protein sequence ID" value="TEB04403.1"/>
    <property type="molecule type" value="Genomic_DNA"/>
</dbReference>
<accession>A0A4Y7R6L5</accession>
<organism evidence="2 3">
    <name type="scientific">Pelotomaculum schinkii</name>
    <dbReference type="NCBI Taxonomy" id="78350"/>
    <lineage>
        <taxon>Bacteria</taxon>
        <taxon>Bacillati</taxon>
        <taxon>Bacillota</taxon>
        <taxon>Clostridia</taxon>
        <taxon>Eubacteriales</taxon>
        <taxon>Desulfotomaculaceae</taxon>
        <taxon>Pelotomaculum</taxon>
    </lineage>
</organism>
<protein>
    <recommendedName>
        <fullName evidence="4">DUF5316 domain-containing protein</fullName>
    </recommendedName>
</protein>